<dbReference type="KEGG" id="mis:MICPUN_100937"/>
<evidence type="ECO:0000256" key="1">
    <source>
        <dbReference type="SAM" id="MobiDB-lite"/>
    </source>
</evidence>
<sequence>MATQAVSAVAGIAPQQAAPAQSAKASGFASGGVRVPRVAGLAKGSARVKHVTRASATPQFEKDMDQLEAQQSALGQARLGAYGVVVGGALAVGAAAGTATGSNAAKAVLTAGLGAGAAVAVATADKKRVSAAPKALWNGMLNRDPATITKADVDAIGAKFGMKDMSKDCPEAVTELYDAYLQSIVPMGDDPVQGWEPEALRNFRQQLGLEDADAANAHIEVGRRLFRKRIELGDKDADLESRREFQKLVFISTRTFGEKQAKFLLPWNRIFRVSDAQVTLAMKESASNLFKNHVNESGAINTLEAGALAAARAYQQELNLKDADCAEVVQKLAQDYVVSKVEAASELAQVRSVNSDFTEANKLLTEVLDYNKKMGAGGDALPGLQVVTLAGSSFEDKSGEANTLFRNFVTQGTEAGEFSAELKSSAGALKVLFGMGNKEAEEIVLDVTTKRYRELLRDAVKSGELDKAESPAKVLQSICEKLQFPPEVAADVNKENYRTKMEQVMEKKKLTDEDVEALGRVRRLLCVPKDVVDECTMDICGAVYKSAVLSALSVGTESFTPELRDRCKRAKDAVRLTDDMALKILKNEVVKAFMAYIRVARTKQNKIEQSKEIRKMVYFNSTVVTPMVSDVTKAAAEDAAKELAELLKEAQAAAKQEEEDEKKEAEAKAESEEKKEEGEEAKDGEEKKDVEAKADGEEGEDKKAEEDKKEAEEIAAKVEQPAYQKEINLKDEVDSVTAQGIYQDYLMFCMQGDTVNAPMGVQITIERDQSEFTRLSQLGDILGLNQFEVGSVHKGLADKAYRAQAEQILGDGRGLTADRAEKLKEIQQGLSLPDADAQKIIKGITSKKMLQDMQAQIAMGTLTIADIRKMKEEGVDIENNISMDKRMSMFRKNAEKRLTDGSGSSDLSALTETLPEDLSITKEKAQSELLKIANEKKRSTMVQAVAELRQKKVGDVIKSAKNLVACHGVAPESKLEWAVQEELKDIFSVFVMEGAGAEEQDKLQAALGLDDAVCAELKEVVGAGKFQLKADVADEALF</sequence>
<dbReference type="GO" id="GO:0045037">
    <property type="term" value="P:protein import into chloroplast stroma"/>
    <property type="evidence" value="ECO:0007669"/>
    <property type="project" value="TreeGrafter"/>
</dbReference>
<dbReference type="GeneID" id="8244109"/>
<dbReference type="OMA" id="PTEYAQK"/>
<protein>
    <submittedName>
        <fullName evidence="2">Chloroplast envelope anion channel-forming Tic110 family</fullName>
    </submittedName>
</protein>
<dbReference type="InParanoid" id="C1E823"/>
<feature type="compositionally biased region" description="Basic and acidic residues" evidence="1">
    <location>
        <begin position="684"/>
        <end position="713"/>
    </location>
</feature>
<dbReference type="FunCoup" id="C1E823">
    <property type="interactions" value="552"/>
</dbReference>
<evidence type="ECO:0000313" key="2">
    <source>
        <dbReference type="EMBL" id="ACO64436.1"/>
    </source>
</evidence>
<accession>C1E823</accession>
<dbReference type="Proteomes" id="UP000002009">
    <property type="component" value="Chromosome 6"/>
</dbReference>
<evidence type="ECO:0000313" key="3">
    <source>
        <dbReference type="Proteomes" id="UP000002009"/>
    </source>
</evidence>
<dbReference type="RefSeq" id="XP_002503178.1">
    <property type="nucleotide sequence ID" value="XM_002503132.1"/>
</dbReference>
<dbReference type="GO" id="GO:0061927">
    <property type="term" value="C:TOC-TIC supercomplex I"/>
    <property type="evidence" value="ECO:0007669"/>
    <property type="project" value="TreeGrafter"/>
</dbReference>
<dbReference type="PANTHER" id="PTHR34935">
    <property type="entry name" value="PROTEIN TIC110, CHLOROPLASTIC"/>
    <property type="match status" value="1"/>
</dbReference>
<gene>
    <name evidence="2" type="primary">TIC110</name>
    <name evidence="2" type="ORF">MICPUN_100937</name>
</gene>
<dbReference type="PANTHER" id="PTHR34935:SF3">
    <property type="entry name" value="PROTEIN TIC110, CHLOROPLASTIC"/>
    <property type="match status" value="1"/>
</dbReference>
<dbReference type="eggNOG" id="ENOG502QS6A">
    <property type="taxonomic scope" value="Eukaryota"/>
</dbReference>
<dbReference type="STRING" id="296587.C1E823"/>
<feature type="region of interest" description="Disordered" evidence="1">
    <location>
        <begin position="650"/>
        <end position="713"/>
    </location>
</feature>
<feature type="compositionally biased region" description="Basic and acidic residues" evidence="1">
    <location>
        <begin position="662"/>
        <end position="677"/>
    </location>
</feature>
<proteinExistence type="predicted"/>
<dbReference type="EMBL" id="CP001327">
    <property type="protein sequence ID" value="ACO64436.1"/>
    <property type="molecule type" value="Genomic_DNA"/>
</dbReference>
<name>C1E823_MICCC</name>
<dbReference type="OrthoDB" id="191196at2759"/>
<dbReference type="InterPro" id="IPR031610">
    <property type="entry name" value="TIC110"/>
</dbReference>
<reference evidence="2 3" key="1">
    <citation type="journal article" date="2009" name="Science">
        <title>Green evolution and dynamic adaptations revealed by genomes of the marine picoeukaryotes Micromonas.</title>
        <authorList>
            <person name="Worden A.Z."/>
            <person name="Lee J.H."/>
            <person name="Mock T."/>
            <person name="Rouze P."/>
            <person name="Simmons M.P."/>
            <person name="Aerts A.L."/>
            <person name="Allen A.E."/>
            <person name="Cuvelier M.L."/>
            <person name="Derelle E."/>
            <person name="Everett M.V."/>
            <person name="Foulon E."/>
            <person name="Grimwood J."/>
            <person name="Gundlach H."/>
            <person name="Henrissat B."/>
            <person name="Napoli C."/>
            <person name="McDonald S.M."/>
            <person name="Parker M.S."/>
            <person name="Rombauts S."/>
            <person name="Salamov A."/>
            <person name="Von Dassow P."/>
            <person name="Badger J.H."/>
            <person name="Coutinho P.M."/>
            <person name="Demir E."/>
            <person name="Dubchak I."/>
            <person name="Gentemann C."/>
            <person name="Eikrem W."/>
            <person name="Gready J.E."/>
            <person name="John U."/>
            <person name="Lanier W."/>
            <person name="Lindquist E.A."/>
            <person name="Lucas S."/>
            <person name="Mayer K.F."/>
            <person name="Moreau H."/>
            <person name="Not F."/>
            <person name="Otillar R."/>
            <person name="Panaud O."/>
            <person name="Pangilinan J."/>
            <person name="Paulsen I."/>
            <person name="Piegu B."/>
            <person name="Poliakov A."/>
            <person name="Robbens S."/>
            <person name="Schmutz J."/>
            <person name="Toulza E."/>
            <person name="Wyss T."/>
            <person name="Zelensky A."/>
            <person name="Zhou K."/>
            <person name="Armbrust E.V."/>
            <person name="Bhattacharya D."/>
            <person name="Goodenough U.W."/>
            <person name="Van de Peer Y."/>
            <person name="Grigoriev I.V."/>
        </authorList>
    </citation>
    <scope>NUCLEOTIDE SEQUENCE [LARGE SCALE GENOMIC DNA]</scope>
    <source>
        <strain evidence="3">RCC299 / NOUM17</strain>
    </source>
</reference>
<keyword evidence="3" id="KW-1185">Reference proteome</keyword>
<organism evidence="2 3">
    <name type="scientific">Micromonas commoda (strain RCC299 / NOUM17 / CCMP2709)</name>
    <name type="common">Picoplanktonic green alga</name>
    <dbReference type="NCBI Taxonomy" id="296587"/>
    <lineage>
        <taxon>Eukaryota</taxon>
        <taxon>Viridiplantae</taxon>
        <taxon>Chlorophyta</taxon>
        <taxon>Mamiellophyceae</taxon>
        <taxon>Mamiellales</taxon>
        <taxon>Mamiellaceae</taxon>
        <taxon>Micromonas</taxon>
    </lineage>
</organism>
<dbReference type="AlphaFoldDB" id="C1E823"/>
<dbReference type="Pfam" id="PF16940">
    <property type="entry name" value="Tic110"/>
    <property type="match status" value="1"/>
</dbReference>